<keyword evidence="2" id="KW-0067">ATP-binding</keyword>
<dbReference type="PROSITE" id="PS00676">
    <property type="entry name" value="SIGMA54_INTERACT_2"/>
    <property type="match status" value="1"/>
</dbReference>
<accession>A0A508WQQ0</accession>
<keyword evidence="8" id="KW-0597">Phosphoprotein</keyword>
<name>A0A508WQQ0_9HYPH</name>
<keyword evidence="1" id="KW-0547">Nucleotide-binding</keyword>
<dbReference type="Gene3D" id="1.10.8.60">
    <property type="match status" value="1"/>
</dbReference>
<dbReference type="PANTHER" id="PTHR32071">
    <property type="entry name" value="TRANSCRIPTIONAL REGULATORY PROTEIN"/>
    <property type="match status" value="1"/>
</dbReference>
<reference evidence="11" key="1">
    <citation type="submission" date="2019-06" db="EMBL/GenBank/DDBJ databases">
        <authorList>
            <person name="Le Quere A."/>
            <person name="Colella S."/>
        </authorList>
    </citation>
    <scope>NUCLEOTIDE SEQUENCE</scope>
    <source>
        <strain evidence="11">EmedicaeMD41</strain>
    </source>
</reference>
<dbReference type="InterPro" id="IPR025943">
    <property type="entry name" value="Sigma_54_int_dom_ATP-bd_2"/>
</dbReference>
<dbReference type="PROSITE" id="PS00688">
    <property type="entry name" value="SIGMA54_INTERACT_3"/>
    <property type="match status" value="1"/>
</dbReference>
<evidence type="ECO:0000256" key="6">
    <source>
        <dbReference type="ARBA" id="ARBA00023159"/>
    </source>
</evidence>
<dbReference type="PANTHER" id="PTHR32071:SF57">
    <property type="entry name" value="C4-DICARBOXYLATE TRANSPORT TRANSCRIPTIONAL REGULATORY PROTEIN DCTD"/>
    <property type="match status" value="1"/>
</dbReference>
<dbReference type="PROSITE" id="PS50110">
    <property type="entry name" value="RESPONSE_REGULATORY"/>
    <property type="match status" value="1"/>
</dbReference>
<dbReference type="InterPro" id="IPR011006">
    <property type="entry name" value="CheY-like_superfamily"/>
</dbReference>
<dbReference type="SMART" id="SM00382">
    <property type="entry name" value="AAA"/>
    <property type="match status" value="1"/>
</dbReference>
<dbReference type="Pfam" id="PF02954">
    <property type="entry name" value="HTH_8"/>
    <property type="match status" value="1"/>
</dbReference>
<feature type="domain" description="Response regulatory" evidence="10">
    <location>
        <begin position="4"/>
        <end position="120"/>
    </location>
</feature>
<evidence type="ECO:0000256" key="8">
    <source>
        <dbReference type="PROSITE-ProRule" id="PRU00169"/>
    </source>
</evidence>
<dbReference type="Proteomes" id="UP000507954">
    <property type="component" value="Unassembled WGS sequence"/>
</dbReference>
<dbReference type="GO" id="GO:0005524">
    <property type="term" value="F:ATP binding"/>
    <property type="evidence" value="ECO:0007669"/>
    <property type="project" value="UniProtKB-KW"/>
</dbReference>
<keyword evidence="5" id="KW-0238">DNA-binding</keyword>
<dbReference type="InterPro" id="IPR058031">
    <property type="entry name" value="AAA_lid_NorR"/>
</dbReference>
<dbReference type="InterPro" id="IPR001789">
    <property type="entry name" value="Sig_transdc_resp-reg_receiver"/>
</dbReference>
<evidence type="ECO:0000259" key="10">
    <source>
        <dbReference type="PROSITE" id="PS50110"/>
    </source>
</evidence>
<dbReference type="InterPro" id="IPR002197">
    <property type="entry name" value="HTH_Fis"/>
</dbReference>
<protein>
    <submittedName>
        <fullName evidence="11">Two component, sigma54 specific, transcriptional regulator, Fis family</fullName>
    </submittedName>
</protein>
<keyword evidence="4" id="KW-0805">Transcription regulation</keyword>
<dbReference type="Gene3D" id="3.40.50.2300">
    <property type="match status" value="1"/>
</dbReference>
<dbReference type="SUPFAM" id="SSF46689">
    <property type="entry name" value="Homeodomain-like"/>
    <property type="match status" value="1"/>
</dbReference>
<dbReference type="GO" id="GO:0006355">
    <property type="term" value="P:regulation of DNA-templated transcription"/>
    <property type="evidence" value="ECO:0007669"/>
    <property type="project" value="InterPro"/>
</dbReference>
<dbReference type="FunFam" id="3.40.50.300:FF:000006">
    <property type="entry name" value="DNA-binding transcriptional regulator NtrC"/>
    <property type="match status" value="1"/>
</dbReference>
<organism evidence="11">
    <name type="scientific">Sinorhizobium medicae</name>
    <dbReference type="NCBI Taxonomy" id="110321"/>
    <lineage>
        <taxon>Bacteria</taxon>
        <taxon>Pseudomonadati</taxon>
        <taxon>Pseudomonadota</taxon>
        <taxon>Alphaproteobacteria</taxon>
        <taxon>Hyphomicrobiales</taxon>
        <taxon>Rhizobiaceae</taxon>
        <taxon>Sinorhizobium/Ensifer group</taxon>
        <taxon>Sinorhizobium</taxon>
    </lineage>
</organism>
<dbReference type="PROSITE" id="PS50045">
    <property type="entry name" value="SIGMA54_INTERACT_4"/>
    <property type="match status" value="1"/>
</dbReference>
<evidence type="ECO:0000256" key="7">
    <source>
        <dbReference type="ARBA" id="ARBA00023163"/>
    </source>
</evidence>
<dbReference type="SUPFAM" id="SSF52172">
    <property type="entry name" value="CheY-like"/>
    <property type="match status" value="1"/>
</dbReference>
<dbReference type="InterPro" id="IPR027417">
    <property type="entry name" value="P-loop_NTPase"/>
</dbReference>
<dbReference type="GO" id="GO:0000160">
    <property type="term" value="P:phosphorelay signal transduction system"/>
    <property type="evidence" value="ECO:0007669"/>
    <property type="project" value="UniProtKB-KW"/>
</dbReference>
<evidence type="ECO:0000256" key="4">
    <source>
        <dbReference type="ARBA" id="ARBA00023015"/>
    </source>
</evidence>
<evidence type="ECO:0000256" key="5">
    <source>
        <dbReference type="ARBA" id="ARBA00023125"/>
    </source>
</evidence>
<dbReference type="EMBL" id="CABFNB010000018">
    <property type="protein sequence ID" value="VTZ59573.1"/>
    <property type="molecule type" value="Genomic_DNA"/>
</dbReference>
<sequence>MSDELLIIEDDAMLGIDLKRHFERVGWRTRLVRSLGEAGSFVFGLGYEGLVVLSDLHLPDGNSLDLLERARGEGDSREWIFLTGFGEAPDAERAKRLGAFDFLTKPMDRERLERIVTAARRGARAQRRIADEASQQRNRYSPAAFVGRSKDAERVRDTLERLCQIPLSSVIISGETGSGKGLAARILHHSGTRSNGPLVEINCAALPRDLVESELFGHEAGAFTGAKSSHRGFMEQASEGTLFLDEIGELDLDLQAKLLKALEDKAIRRVGGERMVPVDVHVVVASNRNLRELVAEKAFRADLYHRLSVFQLDLPPLRDRKADIDEIVDGLIPEFNAIAGKQVKRVPQAVRALLAAYDWPGNVRELRNVVERSVLLSTGEELPAEWLQIAPGGAPATMTAAGDLIFLPLDGSMNFDTMEKLIVEAALQRDGYNIMAAARRLGLTRETLRYRMTRHDLQRQNAPQR</sequence>
<feature type="modified residue" description="4-aspartylphosphate" evidence="8">
    <location>
        <position position="55"/>
    </location>
</feature>
<dbReference type="InterPro" id="IPR003593">
    <property type="entry name" value="AAA+_ATPase"/>
</dbReference>
<dbReference type="CDD" id="cd00009">
    <property type="entry name" value="AAA"/>
    <property type="match status" value="1"/>
</dbReference>
<dbReference type="Pfam" id="PF25601">
    <property type="entry name" value="AAA_lid_14"/>
    <property type="match status" value="1"/>
</dbReference>
<dbReference type="GO" id="GO:0043565">
    <property type="term" value="F:sequence-specific DNA binding"/>
    <property type="evidence" value="ECO:0007669"/>
    <property type="project" value="InterPro"/>
</dbReference>
<evidence type="ECO:0000256" key="1">
    <source>
        <dbReference type="ARBA" id="ARBA00022741"/>
    </source>
</evidence>
<keyword evidence="7" id="KW-0804">Transcription</keyword>
<keyword evidence="3" id="KW-0902">Two-component regulatory system</keyword>
<dbReference type="Pfam" id="PF00072">
    <property type="entry name" value="Response_reg"/>
    <property type="match status" value="1"/>
</dbReference>
<proteinExistence type="predicted"/>
<keyword evidence="6" id="KW-0010">Activator</keyword>
<dbReference type="InterPro" id="IPR025944">
    <property type="entry name" value="Sigma_54_int_dom_CS"/>
</dbReference>
<dbReference type="Gene3D" id="3.40.50.300">
    <property type="entry name" value="P-loop containing nucleotide triphosphate hydrolases"/>
    <property type="match status" value="1"/>
</dbReference>
<feature type="domain" description="Sigma-54 factor interaction" evidence="9">
    <location>
        <begin position="145"/>
        <end position="375"/>
    </location>
</feature>
<dbReference type="InterPro" id="IPR002078">
    <property type="entry name" value="Sigma_54_int"/>
</dbReference>
<dbReference type="PRINTS" id="PR01590">
    <property type="entry name" value="HTHFIS"/>
</dbReference>
<dbReference type="Pfam" id="PF00158">
    <property type="entry name" value="Sigma54_activat"/>
    <property type="match status" value="1"/>
</dbReference>
<evidence type="ECO:0000256" key="3">
    <source>
        <dbReference type="ARBA" id="ARBA00023012"/>
    </source>
</evidence>
<evidence type="ECO:0000259" key="9">
    <source>
        <dbReference type="PROSITE" id="PS50045"/>
    </source>
</evidence>
<dbReference type="SUPFAM" id="SSF52540">
    <property type="entry name" value="P-loop containing nucleoside triphosphate hydrolases"/>
    <property type="match status" value="1"/>
</dbReference>
<dbReference type="SMART" id="SM00448">
    <property type="entry name" value="REC"/>
    <property type="match status" value="1"/>
</dbReference>
<evidence type="ECO:0000313" key="11">
    <source>
        <dbReference type="EMBL" id="VTZ59573.1"/>
    </source>
</evidence>
<dbReference type="AlphaFoldDB" id="A0A508WQQ0"/>
<evidence type="ECO:0000256" key="2">
    <source>
        <dbReference type="ARBA" id="ARBA00022840"/>
    </source>
</evidence>
<dbReference type="RefSeq" id="WP_180161426.1">
    <property type="nucleotide sequence ID" value="NZ_CABFNB010000018.1"/>
</dbReference>
<dbReference type="Gene3D" id="1.10.10.60">
    <property type="entry name" value="Homeodomain-like"/>
    <property type="match status" value="1"/>
</dbReference>
<gene>
    <name evidence="11" type="ORF">EMEDMD4_1140011</name>
</gene>
<dbReference type="InterPro" id="IPR009057">
    <property type="entry name" value="Homeodomain-like_sf"/>
</dbReference>
<dbReference type="CDD" id="cd00156">
    <property type="entry name" value="REC"/>
    <property type="match status" value="1"/>
</dbReference>